<feature type="domain" description="Ig-like" evidence="1">
    <location>
        <begin position="34"/>
        <end position="121"/>
    </location>
</feature>
<evidence type="ECO:0000313" key="3">
    <source>
        <dbReference type="Proteomes" id="UP001266305"/>
    </source>
</evidence>
<dbReference type="Pfam" id="PF07679">
    <property type="entry name" value="I-set"/>
    <property type="match status" value="1"/>
</dbReference>
<gene>
    <name evidence="2" type="ORF">P7K49_001844</name>
</gene>
<name>A0ABQ9WI82_SAGOE</name>
<accession>A0ABQ9WI82</accession>
<proteinExistence type="predicted"/>
<reference evidence="2 3" key="1">
    <citation type="submission" date="2023-05" db="EMBL/GenBank/DDBJ databases">
        <title>B98-5 Cell Line De Novo Hybrid Assembly: An Optical Mapping Approach.</title>
        <authorList>
            <person name="Kananen K."/>
            <person name="Auerbach J.A."/>
            <person name="Kautto E."/>
            <person name="Blachly J.S."/>
        </authorList>
    </citation>
    <scope>NUCLEOTIDE SEQUENCE [LARGE SCALE GENOMIC DNA]</scope>
    <source>
        <strain evidence="2">B95-8</strain>
        <tissue evidence="2">Cell line</tissue>
    </source>
</reference>
<evidence type="ECO:0000313" key="2">
    <source>
        <dbReference type="EMBL" id="KAK2120458.1"/>
    </source>
</evidence>
<dbReference type="InterPro" id="IPR007110">
    <property type="entry name" value="Ig-like_dom"/>
</dbReference>
<dbReference type="InterPro" id="IPR036179">
    <property type="entry name" value="Ig-like_dom_sf"/>
</dbReference>
<dbReference type="EMBL" id="JASSZA010000001">
    <property type="protein sequence ID" value="KAK2120458.1"/>
    <property type="molecule type" value="Genomic_DNA"/>
</dbReference>
<evidence type="ECO:0000259" key="1">
    <source>
        <dbReference type="PROSITE" id="PS50835"/>
    </source>
</evidence>
<dbReference type="SUPFAM" id="SSF48726">
    <property type="entry name" value="Immunoglobulin"/>
    <property type="match status" value="1"/>
</dbReference>
<keyword evidence="3" id="KW-1185">Reference proteome</keyword>
<dbReference type="PROSITE" id="PS50835">
    <property type="entry name" value="IG_LIKE"/>
    <property type="match status" value="1"/>
</dbReference>
<dbReference type="InterPro" id="IPR013783">
    <property type="entry name" value="Ig-like_fold"/>
</dbReference>
<sequence>MLGLGNVSALAGKGQYPGAEAVRVVLKQSSASFPVPPTIEGADRGPYVASAGLYSCVASSPAGEAVLQYSVEVQAEELAGVQVASQGTTLRIDHVGLEHSGLFACQATNEAGTAGAEVDVSVHGEWAPAVLGLWAA</sequence>
<organism evidence="2 3">
    <name type="scientific">Saguinus oedipus</name>
    <name type="common">Cotton-top tamarin</name>
    <name type="synonym">Oedipomidas oedipus</name>
    <dbReference type="NCBI Taxonomy" id="9490"/>
    <lineage>
        <taxon>Eukaryota</taxon>
        <taxon>Metazoa</taxon>
        <taxon>Chordata</taxon>
        <taxon>Craniata</taxon>
        <taxon>Vertebrata</taxon>
        <taxon>Euteleostomi</taxon>
        <taxon>Mammalia</taxon>
        <taxon>Eutheria</taxon>
        <taxon>Euarchontoglires</taxon>
        <taxon>Primates</taxon>
        <taxon>Haplorrhini</taxon>
        <taxon>Platyrrhini</taxon>
        <taxon>Cebidae</taxon>
        <taxon>Callitrichinae</taxon>
        <taxon>Saguinus</taxon>
    </lineage>
</organism>
<dbReference type="Gene3D" id="2.60.40.10">
    <property type="entry name" value="Immunoglobulins"/>
    <property type="match status" value="1"/>
</dbReference>
<dbReference type="Proteomes" id="UP001266305">
    <property type="component" value="Unassembled WGS sequence"/>
</dbReference>
<protein>
    <recommendedName>
        <fullName evidence="1">Ig-like domain-containing protein</fullName>
    </recommendedName>
</protein>
<comment type="caution">
    <text evidence="2">The sequence shown here is derived from an EMBL/GenBank/DDBJ whole genome shotgun (WGS) entry which is preliminary data.</text>
</comment>
<dbReference type="InterPro" id="IPR013098">
    <property type="entry name" value="Ig_I-set"/>
</dbReference>